<name>A0A1B7K0D7_9ENTR</name>
<dbReference type="InterPro" id="IPR008966">
    <property type="entry name" value="Adhesion_dom_sf"/>
</dbReference>
<proteinExistence type="inferred from homology"/>
<dbReference type="InterPro" id="IPR000259">
    <property type="entry name" value="Adhesion_dom_fimbrial"/>
</dbReference>
<dbReference type="RefSeq" id="WP_064544893.1">
    <property type="nucleotide sequence ID" value="NZ_LXEU01000043.1"/>
</dbReference>
<comment type="similarity">
    <text evidence="2">Belongs to the fimbrial protein family.</text>
</comment>
<evidence type="ECO:0000256" key="2">
    <source>
        <dbReference type="ARBA" id="ARBA00006671"/>
    </source>
</evidence>
<gene>
    <name evidence="7" type="ORF">M989_02006</name>
</gene>
<accession>A0A1B7K0D7</accession>
<dbReference type="EMBL" id="LXEU01000043">
    <property type="protein sequence ID" value="OAT53454.1"/>
    <property type="molecule type" value="Genomic_DNA"/>
</dbReference>
<dbReference type="PANTHER" id="PTHR33420">
    <property type="entry name" value="FIMBRIAL SUBUNIT ELFA-RELATED"/>
    <property type="match status" value="1"/>
</dbReference>
<keyword evidence="8" id="KW-1185">Reference proteome</keyword>
<reference evidence="7 8" key="1">
    <citation type="submission" date="2016-04" db="EMBL/GenBank/DDBJ databases">
        <title>ATOL: Assembling a taxonomically balanced genome-scale reconstruction of the evolutionary history of the Enterobacteriaceae.</title>
        <authorList>
            <person name="Plunkett G.III."/>
            <person name="Neeno-Eckwall E.C."/>
            <person name="Glasner J.D."/>
            <person name="Perna N.T."/>
        </authorList>
    </citation>
    <scope>NUCLEOTIDE SEQUENCE [LARGE SCALE GENOMIC DNA]</scope>
    <source>
        <strain evidence="7 8">ATCC 51603</strain>
    </source>
</reference>
<organism evidence="7 8">
    <name type="scientific">Kluyvera georgiana ATCC 51603</name>
    <dbReference type="NCBI Taxonomy" id="1354264"/>
    <lineage>
        <taxon>Bacteria</taxon>
        <taxon>Pseudomonadati</taxon>
        <taxon>Pseudomonadota</taxon>
        <taxon>Gammaproteobacteria</taxon>
        <taxon>Enterobacterales</taxon>
        <taxon>Enterobacteriaceae</taxon>
        <taxon>Kluyvera</taxon>
    </lineage>
</organism>
<dbReference type="Proteomes" id="UP000078386">
    <property type="component" value="Unassembled WGS sequence"/>
</dbReference>
<comment type="caution">
    <text evidence="7">The sequence shown here is derived from an EMBL/GenBank/DDBJ whole genome shotgun (WGS) entry which is preliminary data.</text>
</comment>
<dbReference type="InterPro" id="IPR050263">
    <property type="entry name" value="Bact_Fimbrial_Adh_Pro"/>
</dbReference>
<protein>
    <submittedName>
        <fullName evidence="7">Type 1 fimbriae major subunit</fullName>
    </submittedName>
</protein>
<feature type="signal peptide" evidence="5">
    <location>
        <begin position="1"/>
        <end position="22"/>
    </location>
</feature>
<evidence type="ECO:0000256" key="4">
    <source>
        <dbReference type="ARBA" id="ARBA00023263"/>
    </source>
</evidence>
<evidence type="ECO:0000259" key="6">
    <source>
        <dbReference type="Pfam" id="PF00419"/>
    </source>
</evidence>
<evidence type="ECO:0000256" key="1">
    <source>
        <dbReference type="ARBA" id="ARBA00004561"/>
    </source>
</evidence>
<evidence type="ECO:0000313" key="7">
    <source>
        <dbReference type="EMBL" id="OAT53454.1"/>
    </source>
</evidence>
<dbReference type="PATRIC" id="fig|1354264.4.peg.2084"/>
<dbReference type="GO" id="GO:0043709">
    <property type="term" value="P:cell adhesion involved in single-species biofilm formation"/>
    <property type="evidence" value="ECO:0007669"/>
    <property type="project" value="TreeGrafter"/>
</dbReference>
<dbReference type="SUPFAM" id="SSF49401">
    <property type="entry name" value="Bacterial adhesins"/>
    <property type="match status" value="1"/>
</dbReference>
<feature type="chain" id="PRO_5008595717" evidence="5">
    <location>
        <begin position="23"/>
        <end position="182"/>
    </location>
</feature>
<dbReference type="PANTHER" id="PTHR33420:SF12">
    <property type="entry name" value="FIMBRIN-LIKE PROTEIN FIMI-RELATED"/>
    <property type="match status" value="1"/>
</dbReference>
<sequence>MKVMPSGLALAFIACLPSLAQAGHHHVVTVPGGDVHFIGAVVEAACVVDTHSDAQTVEMGQVRSSLFSGTGTWGNPQPFSIVLKDCDTTISKQVGVAFNGVTDARDPTVLAVTSGAGSAGNVGIGIFDSAGNLIIPNAQPQRFSALKDDTNVLSFIAKYRATAANVSPGEADAQTWFTLTYM</sequence>
<feature type="domain" description="Fimbrial-type adhesion" evidence="6">
    <location>
        <begin position="36"/>
        <end position="181"/>
    </location>
</feature>
<dbReference type="Pfam" id="PF00419">
    <property type="entry name" value="Fimbrial"/>
    <property type="match status" value="1"/>
</dbReference>
<dbReference type="PROSITE" id="PS51257">
    <property type="entry name" value="PROKAR_LIPOPROTEIN"/>
    <property type="match status" value="1"/>
</dbReference>
<evidence type="ECO:0000256" key="5">
    <source>
        <dbReference type="SAM" id="SignalP"/>
    </source>
</evidence>
<dbReference type="GO" id="GO:0009289">
    <property type="term" value="C:pilus"/>
    <property type="evidence" value="ECO:0007669"/>
    <property type="project" value="UniProtKB-SubCell"/>
</dbReference>
<evidence type="ECO:0000256" key="3">
    <source>
        <dbReference type="ARBA" id="ARBA00022729"/>
    </source>
</evidence>
<evidence type="ECO:0000313" key="8">
    <source>
        <dbReference type="Proteomes" id="UP000078386"/>
    </source>
</evidence>
<dbReference type="Gene3D" id="2.60.40.1090">
    <property type="entry name" value="Fimbrial-type adhesion domain"/>
    <property type="match status" value="1"/>
</dbReference>
<comment type="subcellular location">
    <subcellularLocation>
        <location evidence="1">Fimbrium</location>
    </subcellularLocation>
</comment>
<keyword evidence="4" id="KW-0281">Fimbrium</keyword>
<dbReference type="InterPro" id="IPR036937">
    <property type="entry name" value="Adhesion_dom_fimbrial_sf"/>
</dbReference>
<dbReference type="AlphaFoldDB" id="A0A1B7K0D7"/>
<keyword evidence="3 5" id="KW-0732">Signal</keyword>